<name>A0ACB9CKB6_ARCLA</name>
<dbReference type="Proteomes" id="UP001055879">
    <property type="component" value="Linkage Group LG04"/>
</dbReference>
<organism evidence="1 2">
    <name type="scientific">Arctium lappa</name>
    <name type="common">Greater burdock</name>
    <name type="synonym">Lappa major</name>
    <dbReference type="NCBI Taxonomy" id="4217"/>
    <lineage>
        <taxon>Eukaryota</taxon>
        <taxon>Viridiplantae</taxon>
        <taxon>Streptophyta</taxon>
        <taxon>Embryophyta</taxon>
        <taxon>Tracheophyta</taxon>
        <taxon>Spermatophyta</taxon>
        <taxon>Magnoliopsida</taxon>
        <taxon>eudicotyledons</taxon>
        <taxon>Gunneridae</taxon>
        <taxon>Pentapetalae</taxon>
        <taxon>asterids</taxon>
        <taxon>campanulids</taxon>
        <taxon>Asterales</taxon>
        <taxon>Asteraceae</taxon>
        <taxon>Carduoideae</taxon>
        <taxon>Cardueae</taxon>
        <taxon>Arctiinae</taxon>
        <taxon>Arctium</taxon>
    </lineage>
</organism>
<dbReference type="EMBL" id="CM042050">
    <property type="protein sequence ID" value="KAI3734768.1"/>
    <property type="molecule type" value="Genomic_DNA"/>
</dbReference>
<protein>
    <submittedName>
        <fullName evidence="1">Uncharacterized protein</fullName>
    </submittedName>
</protein>
<comment type="caution">
    <text evidence="1">The sequence shown here is derived from an EMBL/GenBank/DDBJ whole genome shotgun (WGS) entry which is preliminary data.</text>
</comment>
<reference evidence="1 2" key="2">
    <citation type="journal article" date="2022" name="Mol. Ecol. Resour.">
        <title>The genomes of chicory, endive, great burdock and yacon provide insights into Asteraceae paleo-polyploidization history and plant inulin production.</title>
        <authorList>
            <person name="Fan W."/>
            <person name="Wang S."/>
            <person name="Wang H."/>
            <person name="Wang A."/>
            <person name="Jiang F."/>
            <person name="Liu H."/>
            <person name="Zhao H."/>
            <person name="Xu D."/>
            <person name="Zhang Y."/>
        </authorList>
    </citation>
    <scope>NUCLEOTIDE SEQUENCE [LARGE SCALE GENOMIC DNA]</scope>
    <source>
        <strain evidence="2">cv. Niubang</strain>
    </source>
</reference>
<evidence type="ECO:0000313" key="2">
    <source>
        <dbReference type="Proteomes" id="UP001055879"/>
    </source>
</evidence>
<accession>A0ACB9CKB6</accession>
<evidence type="ECO:0000313" key="1">
    <source>
        <dbReference type="EMBL" id="KAI3734768.1"/>
    </source>
</evidence>
<keyword evidence="2" id="KW-1185">Reference proteome</keyword>
<proteinExistence type="predicted"/>
<reference evidence="2" key="1">
    <citation type="journal article" date="2022" name="Mol. Ecol. Resour.">
        <title>The genomes of chicory, endive, great burdock and yacon provide insights into Asteraceae palaeo-polyploidization history and plant inulin production.</title>
        <authorList>
            <person name="Fan W."/>
            <person name="Wang S."/>
            <person name="Wang H."/>
            <person name="Wang A."/>
            <person name="Jiang F."/>
            <person name="Liu H."/>
            <person name="Zhao H."/>
            <person name="Xu D."/>
            <person name="Zhang Y."/>
        </authorList>
    </citation>
    <scope>NUCLEOTIDE SEQUENCE [LARGE SCALE GENOMIC DNA]</scope>
    <source>
        <strain evidence="2">cv. Niubang</strain>
    </source>
</reference>
<gene>
    <name evidence="1" type="ORF">L6452_14247</name>
</gene>
<sequence length="471" mass="53616">MNTSMEVYVYPILVLFYSTILFLLSRSATIVDTISRNQAIKDGDTIVSNGEMFELGFFSPGKSKNRYLGIWYKKISTGTVVWVANREKPINDTSGVFEVGREGSLQILSARNTLIWSSNSTVSVTSRNLEVQLLDSGNLVLWDEHTTKENPIWQSFDYPGDTILPGMKIGKDLVTGKERYLTSWKSPDDPSKGLYNNWINTNGYPQIFEREGRALHSRLGPWNGVGFRGFPIDNPNPVYSVEFVVNEKEIYYRYQLKSSVVQRIHVSSDGICLQLNWIERTQKWVVYGNVLVDTCGRYGRCGPYGTCSISVYPPCRCMEGFEPRFPKEWNAADWSGGCHRKQTLRCENGDGFRKISGLNFPDTQHSWYNVSMTLEECEMACRKNCSCTAYANLDIRNGGSGCLLWFDELMDIREYDEKQELYIRMAASELTAKATDNFSINNKIGEGGFGPVYKNFLANSHADHLYTWTHK</sequence>